<evidence type="ECO:0000313" key="2">
    <source>
        <dbReference type="Proteomes" id="UP001303587"/>
    </source>
</evidence>
<dbReference type="AlphaFoldDB" id="A0AA96ZTH0"/>
<protein>
    <submittedName>
        <fullName evidence="1">Uncharacterized protein</fullName>
    </submittedName>
</protein>
<gene>
    <name evidence="1" type="ORF">MsAc7_01120</name>
</gene>
<sequence>MDYKFCSLNDGWQVYFLVLILPDDVKRVLPLFEVSLENWSSSFEQYPKTEPQNQTRLRLYFAEVGNWKLEVGNWKLEVGNWKLEIGSWKLEVGNWKLEIGSWKLEVGSWKLQIANCKLQTVNCKLQSANCKLQTAICNLQTGMELAVRIGNLYAGWYFGGQFMDIRKIQTQSV</sequence>
<reference evidence="1 2" key="1">
    <citation type="submission" date="2023-07" db="EMBL/GenBank/DDBJ databases">
        <title>Closed genoem sequence of Methanosarcinaceae archaeon Ac7.</title>
        <authorList>
            <person name="Poehlein A."/>
            <person name="Protasov E."/>
            <person name="Platt K."/>
            <person name="Reeh H."/>
            <person name="Daniel R."/>
            <person name="Brune A."/>
        </authorList>
    </citation>
    <scope>NUCLEOTIDE SEQUENCE [LARGE SCALE GENOMIC DNA]</scope>
    <source>
        <strain evidence="1 2">Ac7</strain>
    </source>
</reference>
<name>A0AA96ZTH0_9EURY</name>
<dbReference type="RefSeq" id="WP_338102672.1">
    <property type="nucleotide sequence ID" value="NZ_CP131060.1"/>
</dbReference>
<organism evidence="1 2">
    <name type="scientific">Methanolapillus millepedarum</name>
    <dbReference type="NCBI Taxonomy" id="3028296"/>
    <lineage>
        <taxon>Archaea</taxon>
        <taxon>Methanobacteriati</taxon>
        <taxon>Methanobacteriota</taxon>
        <taxon>Stenosarchaea group</taxon>
        <taxon>Methanomicrobia</taxon>
        <taxon>Methanosarcinales</taxon>
        <taxon>Methanosarcinaceae</taxon>
        <taxon>Methanolapillus</taxon>
    </lineage>
</organism>
<evidence type="ECO:0000313" key="1">
    <source>
        <dbReference type="EMBL" id="WNY24590.1"/>
    </source>
</evidence>
<keyword evidence="2" id="KW-1185">Reference proteome</keyword>
<proteinExistence type="predicted"/>
<dbReference type="EMBL" id="CP131060">
    <property type="protein sequence ID" value="WNY24590.1"/>
    <property type="molecule type" value="Genomic_DNA"/>
</dbReference>
<accession>A0AA96ZTH0</accession>
<dbReference type="GeneID" id="89229236"/>
<dbReference type="Proteomes" id="UP001303587">
    <property type="component" value="Chromosome"/>
</dbReference>